<dbReference type="GO" id="GO:0008270">
    <property type="term" value="F:zinc ion binding"/>
    <property type="evidence" value="ECO:0007669"/>
    <property type="project" value="InterPro"/>
</dbReference>
<dbReference type="InterPro" id="IPR009349">
    <property type="entry name" value="TRIP4/RQT4_C2HC5_Znf"/>
</dbReference>
<evidence type="ECO:0000259" key="2">
    <source>
        <dbReference type="Pfam" id="PF06221"/>
    </source>
</evidence>
<dbReference type="GO" id="GO:0072344">
    <property type="term" value="P:rescue of stalled ribosome"/>
    <property type="evidence" value="ECO:0007669"/>
    <property type="project" value="InterPro"/>
</dbReference>
<protein>
    <recommendedName>
        <fullName evidence="2">TRIP4/RQT4 C2HC5-type zinc finger domain-containing protein</fullName>
    </recommendedName>
</protein>
<reference evidence="3" key="1">
    <citation type="submission" date="2020-11" db="EMBL/GenBank/DDBJ databases">
        <authorList>
            <consortium name="DOE Joint Genome Institute"/>
            <person name="Ahrendt S."/>
            <person name="Riley R."/>
            <person name="Andreopoulos W."/>
            <person name="Labutti K."/>
            <person name="Pangilinan J."/>
            <person name="Ruiz-Duenas F.J."/>
            <person name="Barrasa J.M."/>
            <person name="Sanchez-Garcia M."/>
            <person name="Camarero S."/>
            <person name="Miyauchi S."/>
            <person name="Serrano A."/>
            <person name="Linde D."/>
            <person name="Babiker R."/>
            <person name="Drula E."/>
            <person name="Ayuso-Fernandez I."/>
            <person name="Pacheco R."/>
            <person name="Padilla G."/>
            <person name="Ferreira P."/>
            <person name="Barriuso J."/>
            <person name="Kellner H."/>
            <person name="Castanera R."/>
            <person name="Alfaro M."/>
            <person name="Ramirez L."/>
            <person name="Pisabarro A.G."/>
            <person name="Kuo A."/>
            <person name="Tritt A."/>
            <person name="Lipzen A."/>
            <person name="He G."/>
            <person name="Yan M."/>
            <person name="Ng V."/>
            <person name="Cullen D."/>
            <person name="Martin F."/>
            <person name="Rosso M.-N."/>
            <person name="Henrissat B."/>
            <person name="Hibbett D."/>
            <person name="Martinez A.T."/>
            <person name="Grigoriev I.V."/>
        </authorList>
    </citation>
    <scope>NUCLEOTIDE SEQUENCE</scope>
    <source>
        <strain evidence="3">CBS 247.69</strain>
    </source>
</reference>
<dbReference type="GO" id="GO:0180022">
    <property type="term" value="C:RQC-trigger complex"/>
    <property type="evidence" value="ECO:0007669"/>
    <property type="project" value="InterPro"/>
</dbReference>
<name>A0A9P6CGP2_9AGAR</name>
<dbReference type="Proteomes" id="UP000807353">
    <property type="component" value="Unassembled WGS sequence"/>
</dbReference>
<evidence type="ECO:0000313" key="3">
    <source>
        <dbReference type="EMBL" id="KAF9465501.1"/>
    </source>
</evidence>
<dbReference type="Pfam" id="PF06221">
    <property type="entry name" value="zf-C2HC5"/>
    <property type="match status" value="1"/>
</dbReference>
<organism evidence="3 4">
    <name type="scientific">Collybia nuda</name>
    <dbReference type="NCBI Taxonomy" id="64659"/>
    <lineage>
        <taxon>Eukaryota</taxon>
        <taxon>Fungi</taxon>
        <taxon>Dikarya</taxon>
        <taxon>Basidiomycota</taxon>
        <taxon>Agaricomycotina</taxon>
        <taxon>Agaricomycetes</taxon>
        <taxon>Agaricomycetidae</taxon>
        <taxon>Agaricales</taxon>
        <taxon>Tricholomatineae</taxon>
        <taxon>Clitocybaceae</taxon>
        <taxon>Collybia</taxon>
    </lineage>
</organism>
<feature type="compositionally biased region" description="Polar residues" evidence="1">
    <location>
        <begin position="155"/>
        <end position="197"/>
    </location>
</feature>
<dbReference type="OrthoDB" id="338816at2759"/>
<dbReference type="EMBL" id="MU150247">
    <property type="protein sequence ID" value="KAF9465501.1"/>
    <property type="molecule type" value="Genomic_DNA"/>
</dbReference>
<feature type="domain" description="TRIP4/RQT4 C2HC5-type zinc finger" evidence="2">
    <location>
        <begin position="69"/>
        <end position="119"/>
    </location>
</feature>
<feature type="region of interest" description="Disordered" evidence="1">
    <location>
        <begin position="134"/>
        <end position="231"/>
    </location>
</feature>
<evidence type="ECO:0000313" key="4">
    <source>
        <dbReference type="Proteomes" id="UP000807353"/>
    </source>
</evidence>
<comment type="caution">
    <text evidence="3">The sequence shown here is derived from an EMBL/GenBank/DDBJ whole genome shotgun (WGS) entry which is preliminary data.</text>
</comment>
<accession>A0A9P6CGP2</accession>
<proteinExistence type="predicted"/>
<dbReference type="AlphaFoldDB" id="A0A9P6CGP2"/>
<feature type="compositionally biased region" description="Basic and acidic residues" evidence="1">
    <location>
        <begin position="134"/>
        <end position="146"/>
    </location>
</feature>
<feature type="region of interest" description="Disordered" evidence="1">
    <location>
        <begin position="246"/>
        <end position="273"/>
    </location>
</feature>
<feature type="compositionally biased region" description="Basic residues" evidence="1">
    <location>
        <begin position="261"/>
        <end position="273"/>
    </location>
</feature>
<evidence type="ECO:0000256" key="1">
    <source>
        <dbReference type="SAM" id="MobiDB-lite"/>
    </source>
</evidence>
<sequence>MHKTAWSKTGSSVPSDRIRPIHKQAPSNSKGKGKQLLLEPPKSKETRRLETLLRALRDSRGSDRDQKGGCFCQAREHTLSPYSPLCNSCGLILCSINLPQYVCPHCASPVVTAVVRDSIMIKLESQISETIAQEKRDREKKLEEARQAAGAFPTLTGQTERSSGISPSLNSNQPHKVLSLNSTTKKVTLSSYTTTPISSRPSSGAESEEEEPIRVLPPPTEVVHSKRQVDCSRPWENLTNSGIEYIPLARVDGQPQGSSKNTRKSRGGKKKGI</sequence>
<feature type="compositionally biased region" description="Polar residues" evidence="1">
    <location>
        <begin position="1"/>
        <end position="14"/>
    </location>
</feature>
<dbReference type="GO" id="GO:0005634">
    <property type="term" value="C:nucleus"/>
    <property type="evidence" value="ECO:0007669"/>
    <property type="project" value="InterPro"/>
</dbReference>
<gene>
    <name evidence="3" type="ORF">BDZ94DRAFT_1296498</name>
</gene>
<keyword evidence="4" id="KW-1185">Reference proteome</keyword>
<feature type="region of interest" description="Disordered" evidence="1">
    <location>
        <begin position="1"/>
        <end position="44"/>
    </location>
</feature>